<evidence type="ECO:0000259" key="6">
    <source>
        <dbReference type="Pfam" id="PF04116"/>
    </source>
</evidence>
<evidence type="ECO:0000313" key="8">
    <source>
        <dbReference type="Proteomes" id="UP000683360"/>
    </source>
</evidence>
<feature type="transmembrane region" description="Helical" evidence="5">
    <location>
        <begin position="207"/>
        <end position="229"/>
    </location>
</feature>
<dbReference type="PANTHER" id="PTHR11863">
    <property type="entry name" value="STEROL DESATURASE"/>
    <property type="match status" value="1"/>
</dbReference>
<keyword evidence="7" id="KW-0560">Oxidoreductase</keyword>
<dbReference type="InterPro" id="IPR006694">
    <property type="entry name" value="Fatty_acid_hydroxylase"/>
</dbReference>
<feature type="transmembrane region" description="Helical" evidence="5">
    <location>
        <begin position="64"/>
        <end position="82"/>
    </location>
</feature>
<comment type="subcellular location">
    <subcellularLocation>
        <location evidence="1">Membrane</location>
    </subcellularLocation>
</comment>
<evidence type="ECO:0000256" key="1">
    <source>
        <dbReference type="ARBA" id="ARBA00004370"/>
    </source>
</evidence>
<feature type="domain" description="Fatty acid hydroxylase" evidence="6">
    <location>
        <begin position="214"/>
        <end position="344"/>
    </location>
</feature>
<protein>
    <submittedName>
        <fullName evidence="7">CH25H</fullName>
        <ecNumber evidence="7">1.14.99.38</ecNumber>
    </submittedName>
</protein>
<sequence length="346" mass="40891">MLFQSDAFWPGETTLGSHHKRDFITVHTDKTMSISSNEILAVPQQRKSKNSQHKQALYDRTHDLVVLTRILIVGVLVLTYIYSNQVQTMINQLWNFLLTSAIYNSVYFETWFTTFCYAFIIAIYPFVLHYIKPFEKYKIHQSVTYQHQSVLFLVWKAILYMAPLATMDTFIVKKYHGVQPDVWVEKRVDWIQTTRALPEMPPTVLQLIVHLIGSVLLFDLIFFFIHFSLHRNFWLYKTFHRYHHDHDVLHPHVTDQLTVTERLALVLSANFALKCFNSHPLTRTFFVPVFVFLLVENHTGYDIPLGIHRIIPFGILSGPVKHYNHHVNGERNYQPFLNYMDYIFIK</sequence>
<feature type="transmembrane region" description="Helical" evidence="5">
    <location>
        <begin position="149"/>
        <end position="172"/>
    </location>
</feature>
<dbReference type="InterPro" id="IPR050307">
    <property type="entry name" value="Sterol_Desaturase_Related"/>
</dbReference>
<organism evidence="7 8">
    <name type="scientific">Mytilus edulis</name>
    <name type="common">Blue mussel</name>
    <dbReference type="NCBI Taxonomy" id="6550"/>
    <lineage>
        <taxon>Eukaryota</taxon>
        <taxon>Metazoa</taxon>
        <taxon>Spiralia</taxon>
        <taxon>Lophotrochozoa</taxon>
        <taxon>Mollusca</taxon>
        <taxon>Bivalvia</taxon>
        <taxon>Autobranchia</taxon>
        <taxon>Pteriomorphia</taxon>
        <taxon>Mytilida</taxon>
        <taxon>Mytiloidea</taxon>
        <taxon>Mytilidae</taxon>
        <taxon>Mytilinae</taxon>
        <taxon>Mytilus</taxon>
    </lineage>
</organism>
<evidence type="ECO:0000313" key="7">
    <source>
        <dbReference type="EMBL" id="CAG2222394.1"/>
    </source>
</evidence>
<keyword evidence="4 5" id="KW-0472">Membrane</keyword>
<keyword evidence="2 5" id="KW-0812">Transmembrane</keyword>
<accession>A0A8S3SUC1</accession>
<dbReference type="GO" id="GO:0001567">
    <property type="term" value="F:cholesterol 25-hydroxylase activity"/>
    <property type="evidence" value="ECO:0007669"/>
    <property type="project" value="UniProtKB-EC"/>
</dbReference>
<dbReference type="GO" id="GO:0005506">
    <property type="term" value="F:iron ion binding"/>
    <property type="evidence" value="ECO:0007669"/>
    <property type="project" value="InterPro"/>
</dbReference>
<dbReference type="AlphaFoldDB" id="A0A8S3SUC1"/>
<comment type="caution">
    <text evidence="7">The sequence shown here is derived from an EMBL/GenBank/DDBJ whole genome shotgun (WGS) entry which is preliminary data.</text>
</comment>
<dbReference type="Pfam" id="PF04116">
    <property type="entry name" value="FA_hydroxylase"/>
    <property type="match status" value="1"/>
</dbReference>
<gene>
    <name evidence="7" type="ORF">MEDL_35727</name>
</gene>
<dbReference type="Proteomes" id="UP000683360">
    <property type="component" value="Unassembled WGS sequence"/>
</dbReference>
<evidence type="ECO:0000256" key="4">
    <source>
        <dbReference type="ARBA" id="ARBA00023136"/>
    </source>
</evidence>
<dbReference type="EC" id="1.14.99.38" evidence="7"/>
<dbReference type="GO" id="GO:0016020">
    <property type="term" value="C:membrane"/>
    <property type="evidence" value="ECO:0007669"/>
    <property type="project" value="UniProtKB-SubCell"/>
</dbReference>
<evidence type="ECO:0000256" key="2">
    <source>
        <dbReference type="ARBA" id="ARBA00022692"/>
    </source>
</evidence>
<dbReference type="OrthoDB" id="1658724at2759"/>
<keyword evidence="3 5" id="KW-1133">Transmembrane helix</keyword>
<feature type="transmembrane region" description="Helical" evidence="5">
    <location>
        <begin position="102"/>
        <end position="128"/>
    </location>
</feature>
<reference evidence="7" key="1">
    <citation type="submission" date="2021-03" db="EMBL/GenBank/DDBJ databases">
        <authorList>
            <person name="Bekaert M."/>
        </authorList>
    </citation>
    <scope>NUCLEOTIDE SEQUENCE</scope>
</reference>
<dbReference type="EMBL" id="CAJPWZ010001749">
    <property type="protein sequence ID" value="CAG2222394.1"/>
    <property type="molecule type" value="Genomic_DNA"/>
</dbReference>
<dbReference type="GO" id="GO:0008610">
    <property type="term" value="P:lipid biosynthetic process"/>
    <property type="evidence" value="ECO:0007669"/>
    <property type="project" value="InterPro"/>
</dbReference>
<evidence type="ECO:0000256" key="5">
    <source>
        <dbReference type="SAM" id="Phobius"/>
    </source>
</evidence>
<keyword evidence="8" id="KW-1185">Reference proteome</keyword>
<evidence type="ECO:0000256" key="3">
    <source>
        <dbReference type="ARBA" id="ARBA00022989"/>
    </source>
</evidence>
<proteinExistence type="predicted"/>
<name>A0A8S3SUC1_MYTED</name>